<dbReference type="Gene3D" id="3.60.21.10">
    <property type="match status" value="1"/>
</dbReference>
<dbReference type="AlphaFoldDB" id="A0AAE3K7F8"/>
<evidence type="ECO:0000259" key="3">
    <source>
        <dbReference type="Pfam" id="PF02872"/>
    </source>
</evidence>
<dbReference type="RefSeq" id="WP_250583222.1">
    <property type="nucleotide sequence ID" value="NZ_JAKRVX010000002.1"/>
</dbReference>
<dbReference type="InterPro" id="IPR008334">
    <property type="entry name" value="5'-Nucleotdase_C"/>
</dbReference>
<dbReference type="GO" id="GO:0009166">
    <property type="term" value="P:nucleotide catabolic process"/>
    <property type="evidence" value="ECO:0007669"/>
    <property type="project" value="InterPro"/>
</dbReference>
<evidence type="ECO:0000313" key="5">
    <source>
        <dbReference type="Proteomes" id="UP001203207"/>
    </source>
</evidence>
<sequence>MVRLLHYSDIENVYDDPTRVGRFAGLISSLSDANSLVVGTGDNTAPGVTSLVSDGRQALDLYRQIGTDVATFGNHDFDYGLAATIDLVADAPQTWVNANIRDSDGDRFGADVGVVPTTTRTVNGSTVGFFGVTDPATPSINPTAADLVFDDPIDAAARAVAELRSKDVDYIVALSHLGAGDDALAEAIDIDVILGGHVHRERIDQINGTVLTRPGVNGHAVLEVTLSGDDVTVKRHDVAGAPVIESVKRSLQHRLESAGVDTVVGHVETPIVRDPETVHGGECRIGNFVADAYRWAADADVGLQNSGGIRSGPPLNGDVTVADFISVIPFEEPIVTAAVTGEELWELFEQLAVSTVDFGEDEWWHGHISNATVTWDAAGETLLDAAVNGEPVAEDRTYTVATAEYLLHSDHEFPAIDTHHHVSDHGVQHEVLAEYARQFGITPTVSDRIRFTEP</sequence>
<dbReference type="Gene3D" id="3.90.780.10">
    <property type="entry name" value="5'-Nucleotidase, C-terminal domain"/>
    <property type="match status" value="1"/>
</dbReference>
<dbReference type="InterPro" id="IPR029052">
    <property type="entry name" value="Metallo-depent_PP-like"/>
</dbReference>
<gene>
    <name evidence="4" type="ORF">AArcSt2_04470</name>
</gene>
<feature type="domain" description="5'-Nucleotidase C-terminal" evidence="3">
    <location>
        <begin position="263"/>
        <end position="416"/>
    </location>
</feature>
<dbReference type="PRINTS" id="PR01607">
    <property type="entry name" value="APYRASEFAMLY"/>
</dbReference>
<dbReference type="GO" id="GO:0016787">
    <property type="term" value="F:hydrolase activity"/>
    <property type="evidence" value="ECO:0007669"/>
    <property type="project" value="InterPro"/>
</dbReference>
<dbReference type="Pfam" id="PF02872">
    <property type="entry name" value="5_nucleotid_C"/>
    <property type="match status" value="1"/>
</dbReference>
<dbReference type="PANTHER" id="PTHR11575">
    <property type="entry name" value="5'-NUCLEOTIDASE-RELATED"/>
    <property type="match status" value="1"/>
</dbReference>
<dbReference type="InterPro" id="IPR004843">
    <property type="entry name" value="Calcineurin-like_PHP"/>
</dbReference>
<dbReference type="EMBL" id="JAKRVX010000002">
    <property type="protein sequence ID" value="MCL9816192.1"/>
    <property type="molecule type" value="Genomic_DNA"/>
</dbReference>
<feature type="domain" description="Calcineurin-like phosphoesterase" evidence="2">
    <location>
        <begin position="3"/>
        <end position="200"/>
    </location>
</feature>
<evidence type="ECO:0000256" key="1">
    <source>
        <dbReference type="ARBA" id="ARBA00022729"/>
    </source>
</evidence>
<proteinExistence type="predicted"/>
<organism evidence="4 5">
    <name type="scientific">Natronocalculus amylovorans</name>
    <dbReference type="NCBI Taxonomy" id="2917812"/>
    <lineage>
        <taxon>Archaea</taxon>
        <taxon>Methanobacteriati</taxon>
        <taxon>Methanobacteriota</taxon>
        <taxon>Stenosarchaea group</taxon>
        <taxon>Halobacteria</taxon>
        <taxon>Halobacteriales</taxon>
        <taxon>Haloferacaceae</taxon>
        <taxon>Natronocalculus</taxon>
    </lineage>
</organism>
<dbReference type="SUPFAM" id="SSF56300">
    <property type="entry name" value="Metallo-dependent phosphatases"/>
    <property type="match status" value="1"/>
</dbReference>
<dbReference type="Proteomes" id="UP001203207">
    <property type="component" value="Unassembled WGS sequence"/>
</dbReference>
<dbReference type="SUPFAM" id="SSF55816">
    <property type="entry name" value="5'-nucleotidase (syn. UDP-sugar hydrolase), C-terminal domain"/>
    <property type="match status" value="1"/>
</dbReference>
<dbReference type="InterPro" id="IPR006179">
    <property type="entry name" value="5_nucleotidase/apyrase"/>
</dbReference>
<keyword evidence="1" id="KW-0732">Signal</keyword>
<reference evidence="4" key="1">
    <citation type="journal article" date="2022" name="Syst. Appl. Microbiol.">
        <title>Natronocalculus amylovorans gen. nov., sp. nov., and Natranaeroarchaeum aerophilus sp. nov., dominant culturable amylolytic natronoarchaea from hypersaline soda lakes in southwestern Siberia.</title>
        <authorList>
            <person name="Sorokin D.Y."/>
            <person name="Elcheninov A.G."/>
            <person name="Khizhniak T.V."/>
            <person name="Koenen M."/>
            <person name="Bale N.J."/>
            <person name="Damste J.S.S."/>
            <person name="Kublanov I.V."/>
        </authorList>
    </citation>
    <scope>NUCLEOTIDE SEQUENCE</scope>
    <source>
        <strain evidence="4">AArc-St2</strain>
    </source>
</reference>
<evidence type="ECO:0000313" key="4">
    <source>
        <dbReference type="EMBL" id="MCL9816192.1"/>
    </source>
</evidence>
<comment type="caution">
    <text evidence="4">The sequence shown here is derived from an EMBL/GenBank/DDBJ whole genome shotgun (WGS) entry which is preliminary data.</text>
</comment>
<dbReference type="InterPro" id="IPR036907">
    <property type="entry name" value="5'-Nucleotdase_C_sf"/>
</dbReference>
<dbReference type="Pfam" id="PF00149">
    <property type="entry name" value="Metallophos"/>
    <property type="match status" value="1"/>
</dbReference>
<accession>A0AAE3K7F8</accession>
<evidence type="ECO:0000259" key="2">
    <source>
        <dbReference type="Pfam" id="PF00149"/>
    </source>
</evidence>
<protein>
    <submittedName>
        <fullName evidence="4">5'-nucleotidase C-terminal domain-containing protein</fullName>
    </submittedName>
</protein>
<dbReference type="CDD" id="cd00845">
    <property type="entry name" value="MPP_UshA_N_like"/>
    <property type="match status" value="1"/>
</dbReference>
<keyword evidence="5" id="KW-1185">Reference proteome</keyword>
<reference evidence="4" key="2">
    <citation type="submission" date="2022-02" db="EMBL/GenBank/DDBJ databases">
        <authorList>
            <person name="Elcheninov A.G."/>
            <person name="Sorokin D.Y."/>
            <person name="Kublanov I.V."/>
        </authorList>
    </citation>
    <scope>NUCLEOTIDE SEQUENCE</scope>
    <source>
        <strain evidence="4">AArc-St2</strain>
    </source>
</reference>
<dbReference type="PANTHER" id="PTHR11575:SF24">
    <property type="entry name" value="5'-NUCLEOTIDASE"/>
    <property type="match status" value="1"/>
</dbReference>
<name>A0AAE3K7F8_9EURY</name>